<evidence type="ECO:0000256" key="2">
    <source>
        <dbReference type="ARBA" id="ARBA00022643"/>
    </source>
</evidence>
<dbReference type="NCBIfam" id="TIGR03860">
    <property type="entry name" value="FMN_nitrolo"/>
    <property type="match status" value="1"/>
</dbReference>
<dbReference type="Pfam" id="PF00296">
    <property type="entry name" value="Bac_luciferase"/>
    <property type="match status" value="1"/>
</dbReference>
<dbReference type="SUPFAM" id="SSF51679">
    <property type="entry name" value="Bacterial luciferase-like"/>
    <property type="match status" value="1"/>
</dbReference>
<dbReference type="RefSeq" id="WP_332079929.1">
    <property type="nucleotide sequence ID" value="NZ_JAZHYN010000001.1"/>
</dbReference>
<keyword evidence="2" id="KW-0288">FMN</keyword>
<dbReference type="Proteomes" id="UP001350748">
    <property type="component" value="Unassembled WGS sequence"/>
</dbReference>
<dbReference type="PIRSF" id="PIRSF000337">
    <property type="entry name" value="NTA_MOA"/>
    <property type="match status" value="1"/>
</dbReference>
<evidence type="ECO:0000313" key="7">
    <source>
        <dbReference type="EMBL" id="MEF3365033.1"/>
    </source>
</evidence>
<name>A0ABU7XEN5_9HYPH</name>
<keyword evidence="8" id="KW-1185">Reference proteome</keyword>
<comment type="caution">
    <text evidence="7">The sequence shown here is derived from an EMBL/GenBank/DDBJ whole genome shotgun (WGS) entry which is preliminary data.</text>
</comment>
<proteinExistence type="inferred from homology"/>
<keyword evidence="3 7" id="KW-0560">Oxidoreductase</keyword>
<dbReference type="InterPro" id="IPR051260">
    <property type="entry name" value="Diverse_substr_monoxygenases"/>
</dbReference>
<evidence type="ECO:0000256" key="5">
    <source>
        <dbReference type="ARBA" id="ARBA00033748"/>
    </source>
</evidence>
<dbReference type="InterPro" id="IPR011251">
    <property type="entry name" value="Luciferase-like_dom"/>
</dbReference>
<gene>
    <name evidence="7" type="ORF">V3H18_00640</name>
</gene>
<dbReference type="GO" id="GO:0004497">
    <property type="term" value="F:monooxygenase activity"/>
    <property type="evidence" value="ECO:0007669"/>
    <property type="project" value="UniProtKB-KW"/>
</dbReference>
<dbReference type="PANTHER" id="PTHR30011">
    <property type="entry name" value="ALKANESULFONATE MONOOXYGENASE-RELATED"/>
    <property type="match status" value="1"/>
</dbReference>
<sequence length="434" mass="47523">MSIGKKLHIGMSLAPTWLSGDAWRRADSDVEHLYSSEFYIDLAKRAEAAKLDFVFRPDALFLNAAAVEDGPGFASLDPTILLASIARETSRIGLLSTVSTTFYPPYVVARQIQSLNWISNGRAGWNIVTALDGNENFGLSAMPSAQERYERAAEFAKVVGLLWESYPHAALKVQREGAHYADPSLVKPINHQGTHFSVKGPLNLPACGEIPIPLIQAGASPAGRDFAASVADAVFLSAPDKEAGIEQRKDLRARAEAHGRKADDIRILPGLSLYLASSRAQALDLFAETHARLDKARKIASIREMTGLDLSQWPTDRRIRLADLPPPPPNVRSRTHSDLLRRVISREEPTVAELLMRPEVIGSAHWQVIGKVDDAIEQIKDWAVSGAMDGFIALPGGAVSSMRLVLEELAPRLVEEGLFREEYSGATFADHLRD</sequence>
<dbReference type="InterPro" id="IPR016215">
    <property type="entry name" value="NTA_MOA"/>
</dbReference>
<dbReference type="PANTHER" id="PTHR30011:SF16">
    <property type="entry name" value="C2H2 FINGER DOMAIN TRANSCRIPTION FACTOR (EUROFUNG)-RELATED"/>
    <property type="match status" value="1"/>
</dbReference>
<comment type="similarity">
    <text evidence="5">Belongs to the NtaA/SnaA/DszA monooxygenase family.</text>
</comment>
<dbReference type="Gene3D" id="3.20.20.30">
    <property type="entry name" value="Luciferase-like domain"/>
    <property type="match status" value="1"/>
</dbReference>
<feature type="domain" description="Luciferase-like" evidence="6">
    <location>
        <begin position="40"/>
        <end position="314"/>
    </location>
</feature>
<dbReference type="EC" id="1.14.-.-" evidence="7"/>
<accession>A0ABU7XEN5</accession>
<protein>
    <submittedName>
        <fullName evidence="7">NtaA/DmoA family FMN-dependent monooxygenase</fullName>
        <ecNumber evidence="7">1.14.-.-</ecNumber>
    </submittedName>
</protein>
<reference evidence="7 8" key="1">
    <citation type="submission" date="2024-02" db="EMBL/GenBank/DDBJ databases">
        <authorList>
            <person name="Grouzdev D."/>
        </authorList>
    </citation>
    <scope>NUCLEOTIDE SEQUENCE [LARGE SCALE GENOMIC DNA]</scope>
    <source>
        <strain evidence="7 8">9N</strain>
    </source>
</reference>
<keyword evidence="1" id="KW-0285">Flavoprotein</keyword>
<dbReference type="InterPro" id="IPR036661">
    <property type="entry name" value="Luciferase-like_sf"/>
</dbReference>
<evidence type="ECO:0000256" key="3">
    <source>
        <dbReference type="ARBA" id="ARBA00023002"/>
    </source>
</evidence>
<evidence type="ECO:0000259" key="6">
    <source>
        <dbReference type="Pfam" id="PF00296"/>
    </source>
</evidence>
<evidence type="ECO:0000313" key="8">
    <source>
        <dbReference type="Proteomes" id="UP001350748"/>
    </source>
</evidence>
<dbReference type="EMBL" id="JAZHYN010000001">
    <property type="protein sequence ID" value="MEF3365033.1"/>
    <property type="molecule type" value="Genomic_DNA"/>
</dbReference>
<evidence type="ECO:0000256" key="1">
    <source>
        <dbReference type="ARBA" id="ARBA00022630"/>
    </source>
</evidence>
<keyword evidence="4 7" id="KW-0503">Monooxygenase</keyword>
<evidence type="ECO:0000256" key="4">
    <source>
        <dbReference type="ARBA" id="ARBA00023033"/>
    </source>
</evidence>
<organism evidence="7 8">
    <name type="scientific">Methylocystis borbori</name>
    <dbReference type="NCBI Taxonomy" id="3118750"/>
    <lineage>
        <taxon>Bacteria</taxon>
        <taxon>Pseudomonadati</taxon>
        <taxon>Pseudomonadota</taxon>
        <taxon>Alphaproteobacteria</taxon>
        <taxon>Hyphomicrobiales</taxon>
        <taxon>Methylocystaceae</taxon>
        <taxon>Methylocystis</taxon>
    </lineage>
</organism>